<dbReference type="GeneID" id="29058963"/>
<dbReference type="Proteomes" id="UP000202618">
    <property type="component" value="Segment"/>
</dbReference>
<protein>
    <submittedName>
        <fullName evidence="1">Putative secreted/membrane protein</fullName>
    </submittedName>
</protein>
<accession>A0A172JIF1</accession>
<dbReference type="RefSeq" id="YP_009283149.1">
    <property type="nucleotide sequence ID" value="NC_031039.1"/>
</dbReference>
<gene>
    <name evidence="1" type="ORF">AR9_g245</name>
</gene>
<dbReference type="KEGG" id="vg:29058963"/>
<sequence>MLKKIRYFIKSDVELHCRNIWEDGVKRIDGFNFISKKPFSNSYQYHAPLTLECTYRMLKLIQRSIKENKRSLTFKINHGMSCSESITIWKGSFKKAEKLMFDLIENIQKQY</sequence>
<dbReference type="EMBL" id="KU878088">
    <property type="protein sequence ID" value="AMS01329.1"/>
    <property type="molecule type" value="Genomic_DNA"/>
</dbReference>
<dbReference type="OrthoDB" id="37836at10239"/>
<name>A0A172JIF1_BPPB1</name>
<reference evidence="1 2" key="1">
    <citation type="journal article" date="2016" name="Virology">
        <title>The genome of AR9, a giant transducing Bacillus phage encoding two multisubunit RNA polymerases.</title>
        <authorList>
            <person name="Lavysh D."/>
            <person name="Sokolova M."/>
            <person name="Minakhin L."/>
            <person name="Yakunina M."/>
            <person name="Artamonova T."/>
            <person name="Kozyavkin S."/>
            <person name="Makarova K.S."/>
            <person name="Koonin E.V."/>
            <person name="Severinov K."/>
        </authorList>
    </citation>
    <scope>NUCLEOTIDE SEQUENCE [LARGE SCALE GENOMIC DNA]</scope>
</reference>
<evidence type="ECO:0000313" key="1">
    <source>
        <dbReference type="EMBL" id="AMS01329.1"/>
    </source>
</evidence>
<evidence type="ECO:0000313" key="2">
    <source>
        <dbReference type="Proteomes" id="UP000202618"/>
    </source>
</evidence>
<organism evidence="1 2">
    <name type="scientific">Bacillus phage AR9</name>
    <dbReference type="NCBI Taxonomy" id="1815509"/>
    <lineage>
        <taxon>Viruses</taxon>
        <taxon>Duplodnaviria</taxon>
        <taxon>Heunggongvirae</taxon>
        <taxon>Uroviricota</taxon>
        <taxon>Caudoviricetes</taxon>
        <taxon>Takahashivirus</taxon>
        <taxon>Bacillus phage PBS1</taxon>
    </lineage>
</organism>
<proteinExistence type="predicted"/>